<comment type="caution">
    <text evidence="1">The sequence shown here is derived from an EMBL/GenBank/DDBJ whole genome shotgun (WGS) entry which is preliminary data.</text>
</comment>
<name>A0A2Y9BDD0_9FIRM</name>
<keyword evidence="2" id="KW-1185">Reference proteome</keyword>
<evidence type="ECO:0000313" key="1">
    <source>
        <dbReference type="EMBL" id="PWJ29736.1"/>
    </source>
</evidence>
<gene>
    <name evidence="1" type="ORF">A8806_10536</name>
</gene>
<proteinExistence type="predicted"/>
<reference evidence="1 2" key="1">
    <citation type="submission" date="2018-05" db="EMBL/GenBank/DDBJ databases">
        <title>The Hungate 1000. A catalogue of reference genomes from the rumen microbiome.</title>
        <authorList>
            <person name="Kelly W."/>
        </authorList>
    </citation>
    <scope>NUCLEOTIDE SEQUENCE [LARGE SCALE GENOMIC DNA]</scope>
    <source>
        <strain evidence="1 2">NLAE-zl-C242</strain>
    </source>
</reference>
<accession>A0A2Y9BDD0</accession>
<dbReference type="AlphaFoldDB" id="A0A2Y9BDD0"/>
<organism evidence="1 2">
    <name type="scientific">Faecalicatena orotica</name>
    <dbReference type="NCBI Taxonomy" id="1544"/>
    <lineage>
        <taxon>Bacteria</taxon>
        <taxon>Bacillati</taxon>
        <taxon>Bacillota</taxon>
        <taxon>Clostridia</taxon>
        <taxon>Lachnospirales</taxon>
        <taxon>Lachnospiraceae</taxon>
        <taxon>Faecalicatena</taxon>
    </lineage>
</organism>
<dbReference type="EMBL" id="QGDL01000005">
    <property type="protein sequence ID" value="PWJ29736.1"/>
    <property type="molecule type" value="Genomic_DNA"/>
</dbReference>
<protein>
    <submittedName>
        <fullName evidence="1">Uncharacterized protein</fullName>
    </submittedName>
</protein>
<evidence type="ECO:0000313" key="2">
    <source>
        <dbReference type="Proteomes" id="UP000245845"/>
    </source>
</evidence>
<dbReference type="Proteomes" id="UP000245845">
    <property type="component" value="Unassembled WGS sequence"/>
</dbReference>
<dbReference type="RefSeq" id="WP_181368638.1">
    <property type="nucleotide sequence ID" value="NZ_BAAACK010000018.1"/>
</dbReference>
<sequence length="49" mass="5607">MKEEKAIEFAGDLFQEVDEVSKIISDIDRIEQIFTNTVGCSNLFTIYCC</sequence>